<evidence type="ECO:0000313" key="2">
    <source>
        <dbReference type="EMBL" id="CAE7192004.1"/>
    </source>
</evidence>
<comment type="caution">
    <text evidence="2">The sequence shown here is derived from an EMBL/GenBank/DDBJ whole genome shotgun (WGS) entry which is preliminary data.</text>
</comment>
<evidence type="ECO:0000313" key="3">
    <source>
        <dbReference type="Proteomes" id="UP000604046"/>
    </source>
</evidence>
<evidence type="ECO:0000256" key="1">
    <source>
        <dbReference type="SAM" id="MobiDB-lite"/>
    </source>
</evidence>
<reference evidence="2" key="1">
    <citation type="submission" date="2021-02" db="EMBL/GenBank/DDBJ databases">
        <authorList>
            <person name="Dougan E. K."/>
            <person name="Rhodes N."/>
            <person name="Thang M."/>
            <person name="Chan C."/>
        </authorList>
    </citation>
    <scope>NUCLEOTIDE SEQUENCE</scope>
</reference>
<protein>
    <submittedName>
        <fullName evidence="2">CaiD protein</fullName>
    </submittedName>
</protein>
<dbReference type="Proteomes" id="UP000604046">
    <property type="component" value="Unassembled WGS sequence"/>
</dbReference>
<accession>A0A812J2F2</accession>
<keyword evidence="3" id="KW-1185">Reference proteome</keyword>
<name>A0A812J2F2_9DINO</name>
<proteinExistence type="predicted"/>
<feature type="compositionally biased region" description="Basic and acidic residues" evidence="1">
    <location>
        <begin position="77"/>
        <end position="104"/>
    </location>
</feature>
<feature type="compositionally biased region" description="Basic residues" evidence="1">
    <location>
        <begin position="146"/>
        <end position="155"/>
    </location>
</feature>
<dbReference type="AlphaFoldDB" id="A0A812J2F2"/>
<gene>
    <name evidence="2" type="primary">caiD</name>
    <name evidence="2" type="ORF">SNAT2548_LOCUS5102</name>
</gene>
<dbReference type="EMBL" id="CAJNDS010000322">
    <property type="protein sequence ID" value="CAE7192004.1"/>
    <property type="molecule type" value="Genomic_DNA"/>
</dbReference>
<dbReference type="OrthoDB" id="430695at2759"/>
<sequence>MSSWQQAVSLDLAKGKKRKDSLVVLNGNQQKNLRTGRDECDMAEWICDNCDTAMPGFYQRCSKCEILRPEQRATRRELRAKEGEIGRGGGWKERQSEDDRREWNSDGEEYDDFGRKKKRRSGDAPAAKVPAQSSKGDRQQAALERLRRKGRKDND</sequence>
<feature type="region of interest" description="Disordered" evidence="1">
    <location>
        <begin position="77"/>
        <end position="155"/>
    </location>
</feature>
<organism evidence="2 3">
    <name type="scientific">Symbiodinium natans</name>
    <dbReference type="NCBI Taxonomy" id="878477"/>
    <lineage>
        <taxon>Eukaryota</taxon>
        <taxon>Sar</taxon>
        <taxon>Alveolata</taxon>
        <taxon>Dinophyceae</taxon>
        <taxon>Suessiales</taxon>
        <taxon>Symbiodiniaceae</taxon>
        <taxon>Symbiodinium</taxon>
    </lineage>
</organism>